<dbReference type="Pfam" id="PF17768">
    <property type="entry name" value="RecJ_OB"/>
    <property type="match status" value="1"/>
</dbReference>
<dbReference type="Pfam" id="PF01368">
    <property type="entry name" value="DHH"/>
    <property type="match status" value="1"/>
</dbReference>
<sequence>MVEKRWVLKDKPDKEIVDSLSHTINVSPPIATILAQRGITDFNGAKKFFRPTLDMLHDPFLMKDMDLAVSRIEKAIVNQEKILVYGDYDVDGTTSVALFFTFLNSFYSACDFYIPDRYKEGYGISEAGIEFAAENNFNLIISLDCGIKSVGLVEKARSYGIDFIICDHHRPGDKLPPAIAVLDPKRSDCQYPYKELPGCAIGFKLVQALVLQNPHWYKDPLDFLDLVVVSIASDIVPITGENRVLAYFGLQRLKNSARPGLRALIKLAGIKYKMTITGIVFGMAPRINAAGRISHAKTAVNLLLSESEEEAYHFGEQLDVKNDKRRDFDASITEEALAMIEGNERLKTSKTTVLFKNDWHKGVIGIVASRCIERYHRPTIIMTMSNNKATGSARSVPGFDVYNAIENCSDLLEQFGGHMYAAGLTMDIDKVEAFQKKFEEVVSSSISEELLTPLVNIDSEITFNRITPKFFNVINQMEPFGPENLCPVFLAENISVAGSLRLIKNKHLKFIAQQEGSTNRLEAIGFNLGEYEKRIKNGEKFRMAFSIEENNYMGYQSIQLNIKDIKFD</sequence>
<organism evidence="9 10">
    <name type="scientific">Fulvivirga marina</name>
    <dbReference type="NCBI Taxonomy" id="2494733"/>
    <lineage>
        <taxon>Bacteria</taxon>
        <taxon>Pseudomonadati</taxon>
        <taxon>Bacteroidota</taxon>
        <taxon>Cytophagia</taxon>
        <taxon>Cytophagales</taxon>
        <taxon>Fulvivirgaceae</taxon>
        <taxon>Fulvivirga</taxon>
    </lineage>
</organism>
<evidence type="ECO:0000259" key="6">
    <source>
        <dbReference type="Pfam" id="PF01368"/>
    </source>
</evidence>
<dbReference type="InterPro" id="IPR041122">
    <property type="entry name" value="RecJ_OB"/>
</dbReference>
<evidence type="ECO:0000259" key="7">
    <source>
        <dbReference type="Pfam" id="PF02272"/>
    </source>
</evidence>
<evidence type="ECO:0000256" key="1">
    <source>
        <dbReference type="ARBA" id="ARBA00005915"/>
    </source>
</evidence>
<dbReference type="SUPFAM" id="SSF64182">
    <property type="entry name" value="DHH phosphoesterases"/>
    <property type="match status" value="1"/>
</dbReference>
<dbReference type="RefSeq" id="WP_202855887.1">
    <property type="nucleotide sequence ID" value="NZ_JAEUGD010000023.1"/>
</dbReference>
<dbReference type="InterPro" id="IPR051673">
    <property type="entry name" value="SSDNA_exonuclease_RecJ"/>
</dbReference>
<evidence type="ECO:0000259" key="8">
    <source>
        <dbReference type="Pfam" id="PF17768"/>
    </source>
</evidence>
<reference evidence="9" key="1">
    <citation type="submission" date="2021-01" db="EMBL/GenBank/DDBJ databases">
        <title>Fulvivirga kasyanovii gen. nov., sp nov., a novel member of the phylum Bacteroidetes isolated from seawater in a mussel farm.</title>
        <authorList>
            <person name="Zhao L.-H."/>
            <person name="Wang Z.-J."/>
        </authorList>
    </citation>
    <scope>NUCLEOTIDE SEQUENCE</scope>
    <source>
        <strain evidence="9">29W222</strain>
    </source>
</reference>
<feature type="domain" description="RecJ OB" evidence="8">
    <location>
        <begin position="457"/>
        <end position="564"/>
    </location>
</feature>
<dbReference type="GO" id="GO:0006310">
    <property type="term" value="P:DNA recombination"/>
    <property type="evidence" value="ECO:0007669"/>
    <property type="project" value="InterPro"/>
</dbReference>
<dbReference type="InterPro" id="IPR038763">
    <property type="entry name" value="DHH_sf"/>
</dbReference>
<dbReference type="GO" id="GO:0003676">
    <property type="term" value="F:nucleic acid binding"/>
    <property type="evidence" value="ECO:0007669"/>
    <property type="project" value="InterPro"/>
</dbReference>
<feature type="domain" description="DDH" evidence="6">
    <location>
        <begin position="81"/>
        <end position="229"/>
    </location>
</feature>
<dbReference type="EMBL" id="JAEUGD010000023">
    <property type="protein sequence ID" value="MBL6446069.1"/>
    <property type="molecule type" value="Genomic_DNA"/>
</dbReference>
<dbReference type="InterPro" id="IPR001667">
    <property type="entry name" value="DDH_dom"/>
</dbReference>
<dbReference type="GO" id="GO:0006281">
    <property type="term" value="P:DNA repair"/>
    <property type="evidence" value="ECO:0007669"/>
    <property type="project" value="InterPro"/>
</dbReference>
<name>A0A937FU87_9BACT</name>
<evidence type="ECO:0000313" key="9">
    <source>
        <dbReference type="EMBL" id="MBL6446069.1"/>
    </source>
</evidence>
<dbReference type="Pfam" id="PF02272">
    <property type="entry name" value="DHHA1"/>
    <property type="match status" value="1"/>
</dbReference>
<keyword evidence="5 9" id="KW-0269">Exonuclease</keyword>
<evidence type="ECO:0000256" key="5">
    <source>
        <dbReference type="ARBA" id="ARBA00022839"/>
    </source>
</evidence>
<accession>A0A937FU87</accession>
<feature type="domain" description="DHHA1" evidence="7">
    <location>
        <begin position="353"/>
        <end position="443"/>
    </location>
</feature>
<gene>
    <name evidence="9" type="primary">recJ</name>
    <name evidence="9" type="ORF">JMN32_07110</name>
</gene>
<dbReference type="AlphaFoldDB" id="A0A937FU87"/>
<dbReference type="Gene3D" id="3.90.1640.30">
    <property type="match status" value="1"/>
</dbReference>
<protein>
    <recommendedName>
        <fullName evidence="2">Single-stranded-DNA-specific exonuclease RecJ</fullName>
    </recommendedName>
</protein>
<evidence type="ECO:0000256" key="4">
    <source>
        <dbReference type="ARBA" id="ARBA00022801"/>
    </source>
</evidence>
<keyword evidence="4" id="KW-0378">Hydrolase</keyword>
<evidence type="ECO:0000256" key="2">
    <source>
        <dbReference type="ARBA" id="ARBA00019841"/>
    </source>
</evidence>
<dbReference type="Proteomes" id="UP000614216">
    <property type="component" value="Unassembled WGS sequence"/>
</dbReference>
<dbReference type="PANTHER" id="PTHR30255:SF2">
    <property type="entry name" value="SINGLE-STRANDED-DNA-SPECIFIC EXONUCLEASE RECJ"/>
    <property type="match status" value="1"/>
</dbReference>
<dbReference type="InterPro" id="IPR003156">
    <property type="entry name" value="DHHA1_dom"/>
</dbReference>
<comment type="similarity">
    <text evidence="1">Belongs to the RecJ family.</text>
</comment>
<dbReference type="InterPro" id="IPR004610">
    <property type="entry name" value="RecJ"/>
</dbReference>
<evidence type="ECO:0000313" key="10">
    <source>
        <dbReference type="Proteomes" id="UP000614216"/>
    </source>
</evidence>
<comment type="caution">
    <text evidence="9">The sequence shown here is derived from an EMBL/GenBank/DDBJ whole genome shotgun (WGS) entry which is preliminary data.</text>
</comment>
<keyword evidence="3" id="KW-0540">Nuclease</keyword>
<dbReference type="PANTHER" id="PTHR30255">
    <property type="entry name" value="SINGLE-STRANDED-DNA-SPECIFIC EXONUCLEASE RECJ"/>
    <property type="match status" value="1"/>
</dbReference>
<proteinExistence type="inferred from homology"/>
<dbReference type="Gene3D" id="3.10.310.30">
    <property type="match status" value="1"/>
</dbReference>
<dbReference type="NCBIfam" id="TIGR00644">
    <property type="entry name" value="recJ"/>
    <property type="match status" value="1"/>
</dbReference>
<keyword evidence="10" id="KW-1185">Reference proteome</keyword>
<evidence type="ECO:0000256" key="3">
    <source>
        <dbReference type="ARBA" id="ARBA00022722"/>
    </source>
</evidence>
<dbReference type="GO" id="GO:0008409">
    <property type="term" value="F:5'-3' exonuclease activity"/>
    <property type="evidence" value="ECO:0007669"/>
    <property type="project" value="InterPro"/>
</dbReference>